<gene>
    <name evidence="2" type="ORF">Cvel_23149</name>
</gene>
<sequence>MQPQPNLESPSSPTMVQQQQQHQPPHRPPIAAGTPPLPPSSSHMQQQPQPIESPLLWQRGLGVSAARQALQVASASTYNPLMQQQQQQSQSGVPVPVAAPVAVPGGPAVSPATAPVSAQAVAAAAAAAAAAVVGVGGVGGMYSQEPVPGASHTPQISSPSIMLGSSQPPSAAASLGPPHYLSSPAPAWSSMMSDWIVPVTPGTSRQFGAGPRRSLTLQGLNRTGTGLTALGEGPSSSVTGASPLGQLLSVVSPPQFDHRYAGGAGHWTEKSLRMLEAAGLSELLRQPIDPGPAVPAGGRGAGGGEGTPTPRAVVTSGSASAASVQPAAAQNPTGTLLSAQQQQTFAAASFVPAVLFGHPSQFPQGTAAAAAAAAAAATASQLAPPSAAASGPQSSAAVASAVENVPLQQDDASASAAAAADAALNPVPPLSGSSSNAPEHAASQTGAAHAVPLSSEGQRREEEEEEEDHPTHSSADVRQKRGRGAEQQKSKQPSGSPVEASGGTDREGEGMGVGVGPPESRHIQAPHSTPEVVPETESTVRGGEGGEGDGKRSGNTGDSEKREKENVEKLSGSGTTDSRSLPRVGEKEKHGEESNEEVEVSTTTGCQGNSQSKGDAGAQSATGSGVGVGRRRSSLKALTGVGTSTRQMRKLLLGEACSVGSLSFDSRRESLARVEEKGGDSSSDLPPNSAAAAAQQQQNNTQQNNSPLDSGCLKKTNADDPPTSQSPNPSSSQHQHWQVQDEGMKAADSGDMPAEESKQKEEPEPGAASTPADVVPSAQQAVTLPSNQLAQGAAIHPLQVPFLVTPQPALSQSHVSVPSSAAASITPSAGSMQHQPMAVGATPLGSGSAAGSAAAASGPSVVPSTAAAAAASAATPFSSQQLAGPNNPLAGSTTSPGLHASFVSNGSAGQGQGVGVDGSVQQGGQTAAALSQMVPLASQRVAPLFVFTPTVTSMNAAERFGRRGLSRMPLEALFETPDGTAASAPSPSGSGGDVPVPAGSSASSGAPQPQPARAAVGDPSASQQALAALLQGVDVNSLLQAGGDVGHLMISPQPSRRRLVNMRDVRAGTATVHDLLQDAKSELIEKLAVLRNQEYTD</sequence>
<feature type="region of interest" description="Disordered" evidence="1">
    <location>
        <begin position="146"/>
        <end position="177"/>
    </location>
</feature>
<feature type="region of interest" description="Disordered" evidence="1">
    <location>
        <begin position="1"/>
        <end position="56"/>
    </location>
</feature>
<feature type="region of interest" description="Disordered" evidence="1">
    <location>
        <begin position="824"/>
        <end position="859"/>
    </location>
</feature>
<feature type="compositionally biased region" description="Basic and acidic residues" evidence="1">
    <location>
        <begin position="666"/>
        <end position="679"/>
    </location>
</feature>
<feature type="compositionally biased region" description="Basic and acidic residues" evidence="1">
    <location>
        <begin position="584"/>
        <end position="593"/>
    </location>
</feature>
<proteinExistence type="predicted"/>
<feature type="compositionally biased region" description="Basic and acidic residues" evidence="1">
    <location>
        <begin position="548"/>
        <end position="568"/>
    </location>
</feature>
<feature type="compositionally biased region" description="Low complexity" evidence="1">
    <location>
        <begin position="721"/>
        <end position="738"/>
    </location>
</feature>
<feature type="compositionally biased region" description="Polar residues" evidence="1">
    <location>
        <begin position="602"/>
        <end position="613"/>
    </location>
</feature>
<evidence type="ECO:0000313" key="2">
    <source>
        <dbReference type="EMBL" id="CEM33460.1"/>
    </source>
</evidence>
<feature type="compositionally biased region" description="Basic and acidic residues" evidence="1">
    <location>
        <begin position="469"/>
        <end position="489"/>
    </location>
</feature>
<feature type="compositionally biased region" description="Low complexity" evidence="1">
    <location>
        <begin position="688"/>
        <end position="706"/>
    </location>
</feature>
<feature type="compositionally biased region" description="Low complexity" evidence="1">
    <location>
        <begin position="840"/>
        <end position="859"/>
    </location>
</feature>
<organism evidence="2">
    <name type="scientific">Chromera velia CCMP2878</name>
    <dbReference type="NCBI Taxonomy" id="1169474"/>
    <lineage>
        <taxon>Eukaryota</taxon>
        <taxon>Sar</taxon>
        <taxon>Alveolata</taxon>
        <taxon>Colpodellida</taxon>
        <taxon>Chromeraceae</taxon>
        <taxon>Chromera</taxon>
    </lineage>
</organism>
<feature type="region of interest" description="Disordered" evidence="1">
    <location>
        <begin position="289"/>
        <end position="325"/>
    </location>
</feature>
<dbReference type="EMBL" id="CDMZ01001496">
    <property type="protein sequence ID" value="CEM33460.1"/>
    <property type="molecule type" value="Genomic_DNA"/>
</dbReference>
<accession>A0A0G4GS69</accession>
<feature type="region of interest" description="Disordered" evidence="1">
    <location>
        <begin position="977"/>
        <end position="1019"/>
    </location>
</feature>
<reference evidence="2" key="1">
    <citation type="submission" date="2014-11" db="EMBL/GenBank/DDBJ databases">
        <authorList>
            <person name="Otto D Thomas"/>
            <person name="Naeem Raeece"/>
        </authorList>
    </citation>
    <scope>NUCLEOTIDE SEQUENCE</scope>
</reference>
<feature type="compositionally biased region" description="Polar residues" evidence="1">
    <location>
        <begin position="1"/>
        <end position="16"/>
    </location>
</feature>
<feature type="compositionally biased region" description="Low complexity" evidence="1">
    <location>
        <begin position="307"/>
        <end position="325"/>
    </location>
</feature>
<protein>
    <submittedName>
        <fullName evidence="2">Uncharacterized protein</fullName>
    </submittedName>
</protein>
<feature type="compositionally biased region" description="Polar residues" evidence="1">
    <location>
        <begin position="431"/>
        <end position="446"/>
    </location>
</feature>
<feature type="compositionally biased region" description="Gly residues" evidence="1">
    <location>
        <begin position="297"/>
        <end position="306"/>
    </location>
</feature>
<feature type="compositionally biased region" description="Polar residues" evidence="1">
    <location>
        <begin position="880"/>
        <end position="896"/>
    </location>
</feature>
<feature type="region of interest" description="Disordered" evidence="1">
    <location>
        <begin position="666"/>
        <end position="775"/>
    </location>
</feature>
<feature type="region of interest" description="Disordered" evidence="1">
    <location>
        <begin position="427"/>
        <end position="646"/>
    </location>
</feature>
<feature type="compositionally biased region" description="Polar residues" evidence="1">
    <location>
        <begin position="152"/>
        <end position="169"/>
    </location>
</feature>
<name>A0A0G4GS69_9ALVE</name>
<feature type="compositionally biased region" description="Low complexity" evidence="1">
    <location>
        <begin position="17"/>
        <end position="50"/>
    </location>
</feature>
<dbReference type="VEuPathDB" id="CryptoDB:Cvel_23149"/>
<feature type="region of interest" description="Disordered" evidence="1">
    <location>
        <begin position="878"/>
        <end position="920"/>
    </location>
</feature>
<evidence type="ECO:0000256" key="1">
    <source>
        <dbReference type="SAM" id="MobiDB-lite"/>
    </source>
</evidence>
<dbReference type="AlphaFoldDB" id="A0A0G4GS69"/>